<evidence type="ECO:0000256" key="12">
    <source>
        <dbReference type="ARBA" id="ARBA00023033"/>
    </source>
</evidence>
<evidence type="ECO:0000256" key="10">
    <source>
        <dbReference type="ARBA" id="ARBA00023002"/>
    </source>
</evidence>
<comment type="subcellular location">
    <subcellularLocation>
        <location evidence="4">Endoplasmic reticulum membrane</location>
        <topology evidence="4">Peripheral membrane protein</topology>
    </subcellularLocation>
    <subcellularLocation>
        <location evidence="3">Microsome membrane</location>
        <topology evidence="3">Peripheral membrane protein</topology>
    </subcellularLocation>
</comment>
<sequence length="609" mass="70398">MLLGAKLKMTLFDWVLLLLCLGVVLYFCGTSTYRRFTKPGIPHITPLPFIGSMGSTILKGEPLQDMIVNIYNRYKGRPYSVMFMFRQPMTVLLDPELIKTIAIKDFEYFPNHQTSLFDNEDPLFLKALTNLKGRFIFPNSVFRMFIFPNVLFPKCKNPKPNFRKQISECNYSESKFSKRWLVSYWDFFSLVKSFPRFVLRCLKNSERVPNCFHLDRDWREKRSTLTPVFTSSKMKTMFVLVSECCQQFVSYLEQCYQNQPNECGIQKDGDVLVLELKKFFNRYTNDVIATTAFGLSVDSFKQPKNEFYVMGQTAFNFGPLKLFLMMFMPKIMKLFGVTLFPEKIPNFFRSLVKDTIATREREGIVRPDLLHLLMQARKGTLQDENSTEQQSKIGKKQLDDEDVVAQCVVFFLAGFDTASNFMCFACYHLAVDPDIQTRLQNEIDETLREGGGKLSYEALNGMKYLDMIVSETLRMYPLAAVDRICSRNYTIKADPPLDLMPGDSVLIPIFGLHRDPDHFPDPDRFDPERFSDENKHKINPLTYLPFGIGPRSCIGNRFALMETKLALAYLLSRFSVKVVPKTPIPIKIEQKGFTITAKGGYWLGLQRRS</sequence>
<dbReference type="Pfam" id="PF00067">
    <property type="entry name" value="p450"/>
    <property type="match status" value="1"/>
</dbReference>
<dbReference type="Proteomes" id="UP001148838">
    <property type="component" value="Unassembled WGS sequence"/>
</dbReference>
<comment type="caution">
    <text evidence="15">The sequence shown here is derived from an EMBL/GenBank/DDBJ whole genome shotgun (WGS) entry which is preliminary data.</text>
</comment>
<keyword evidence="13" id="KW-0472">Membrane</keyword>
<evidence type="ECO:0000256" key="14">
    <source>
        <dbReference type="RuleBase" id="RU000461"/>
    </source>
</evidence>
<keyword evidence="11 14" id="KW-0408">Iron</keyword>
<dbReference type="PANTHER" id="PTHR24292">
    <property type="entry name" value="CYTOCHROME P450"/>
    <property type="match status" value="1"/>
</dbReference>
<accession>A0ABQ8S4K9</accession>
<dbReference type="InterPro" id="IPR050476">
    <property type="entry name" value="Insect_CytP450_Detox"/>
</dbReference>
<keyword evidence="8" id="KW-0256">Endoplasmic reticulum</keyword>
<evidence type="ECO:0000256" key="11">
    <source>
        <dbReference type="ARBA" id="ARBA00023004"/>
    </source>
</evidence>
<comment type="cofactor">
    <cofactor evidence="1">
        <name>heme</name>
        <dbReference type="ChEBI" id="CHEBI:30413"/>
    </cofactor>
</comment>
<evidence type="ECO:0000313" key="16">
    <source>
        <dbReference type="Proteomes" id="UP001148838"/>
    </source>
</evidence>
<dbReference type="CDD" id="cd11056">
    <property type="entry name" value="CYP6-like"/>
    <property type="match status" value="1"/>
</dbReference>
<evidence type="ECO:0000256" key="3">
    <source>
        <dbReference type="ARBA" id="ARBA00004174"/>
    </source>
</evidence>
<keyword evidence="10 14" id="KW-0560">Oxidoreductase</keyword>
<reference evidence="15 16" key="1">
    <citation type="journal article" date="2022" name="Allergy">
        <title>Genome assembly and annotation of Periplaneta americana reveal a comprehensive cockroach allergen profile.</title>
        <authorList>
            <person name="Wang L."/>
            <person name="Xiong Q."/>
            <person name="Saelim N."/>
            <person name="Wang L."/>
            <person name="Nong W."/>
            <person name="Wan A.T."/>
            <person name="Shi M."/>
            <person name="Liu X."/>
            <person name="Cao Q."/>
            <person name="Hui J.H.L."/>
            <person name="Sookrung N."/>
            <person name="Leung T.F."/>
            <person name="Tungtrongchitr A."/>
            <person name="Tsui S.K.W."/>
        </authorList>
    </citation>
    <scope>NUCLEOTIDE SEQUENCE [LARGE SCALE GENOMIC DNA]</scope>
    <source>
        <strain evidence="15">PWHHKU_190912</strain>
    </source>
</reference>
<dbReference type="InterPro" id="IPR036396">
    <property type="entry name" value="Cyt_P450_sf"/>
</dbReference>
<organism evidence="15 16">
    <name type="scientific">Periplaneta americana</name>
    <name type="common">American cockroach</name>
    <name type="synonym">Blatta americana</name>
    <dbReference type="NCBI Taxonomy" id="6978"/>
    <lineage>
        <taxon>Eukaryota</taxon>
        <taxon>Metazoa</taxon>
        <taxon>Ecdysozoa</taxon>
        <taxon>Arthropoda</taxon>
        <taxon>Hexapoda</taxon>
        <taxon>Insecta</taxon>
        <taxon>Pterygota</taxon>
        <taxon>Neoptera</taxon>
        <taxon>Polyneoptera</taxon>
        <taxon>Dictyoptera</taxon>
        <taxon>Blattodea</taxon>
        <taxon>Blattoidea</taxon>
        <taxon>Blattidae</taxon>
        <taxon>Blattinae</taxon>
        <taxon>Periplaneta</taxon>
    </lineage>
</organism>
<keyword evidence="16" id="KW-1185">Reference proteome</keyword>
<dbReference type="PANTHER" id="PTHR24292:SF54">
    <property type="entry name" value="CYP9F3-RELATED"/>
    <property type="match status" value="1"/>
</dbReference>
<dbReference type="PROSITE" id="PS00086">
    <property type="entry name" value="CYTOCHROME_P450"/>
    <property type="match status" value="1"/>
</dbReference>
<evidence type="ECO:0000256" key="1">
    <source>
        <dbReference type="ARBA" id="ARBA00001971"/>
    </source>
</evidence>
<dbReference type="Gene3D" id="1.10.630.10">
    <property type="entry name" value="Cytochrome P450"/>
    <property type="match status" value="2"/>
</dbReference>
<evidence type="ECO:0008006" key="17">
    <source>
        <dbReference type="Google" id="ProtNLM"/>
    </source>
</evidence>
<dbReference type="SUPFAM" id="SSF48264">
    <property type="entry name" value="Cytochrome P450"/>
    <property type="match status" value="2"/>
</dbReference>
<dbReference type="PRINTS" id="PR00385">
    <property type="entry name" value="P450"/>
</dbReference>
<proteinExistence type="inferred from homology"/>
<keyword evidence="7 14" id="KW-0479">Metal-binding</keyword>
<comment type="function">
    <text evidence="2">May be involved in the metabolism of insect hormones and in the breakdown of synthetic insecticides.</text>
</comment>
<dbReference type="PRINTS" id="PR00465">
    <property type="entry name" value="EP450IV"/>
</dbReference>
<dbReference type="InterPro" id="IPR001128">
    <property type="entry name" value="Cyt_P450"/>
</dbReference>
<keyword evidence="6 14" id="KW-0349">Heme</keyword>
<name>A0ABQ8S4K9_PERAM</name>
<dbReference type="InterPro" id="IPR017972">
    <property type="entry name" value="Cyt_P450_CS"/>
</dbReference>
<evidence type="ECO:0000256" key="8">
    <source>
        <dbReference type="ARBA" id="ARBA00022824"/>
    </source>
</evidence>
<evidence type="ECO:0000256" key="9">
    <source>
        <dbReference type="ARBA" id="ARBA00022848"/>
    </source>
</evidence>
<dbReference type="InterPro" id="IPR002403">
    <property type="entry name" value="Cyt_P450_E_grp-IV"/>
</dbReference>
<evidence type="ECO:0000256" key="2">
    <source>
        <dbReference type="ARBA" id="ARBA00003690"/>
    </source>
</evidence>
<evidence type="ECO:0000256" key="4">
    <source>
        <dbReference type="ARBA" id="ARBA00004406"/>
    </source>
</evidence>
<comment type="similarity">
    <text evidence="5 14">Belongs to the cytochrome P450 family.</text>
</comment>
<keyword evidence="9" id="KW-0492">Microsome</keyword>
<evidence type="ECO:0000256" key="7">
    <source>
        <dbReference type="ARBA" id="ARBA00022723"/>
    </source>
</evidence>
<evidence type="ECO:0000256" key="13">
    <source>
        <dbReference type="ARBA" id="ARBA00023136"/>
    </source>
</evidence>
<protein>
    <recommendedName>
        <fullName evidence="17">Cytochrome P450</fullName>
    </recommendedName>
</protein>
<evidence type="ECO:0000256" key="6">
    <source>
        <dbReference type="ARBA" id="ARBA00022617"/>
    </source>
</evidence>
<keyword evidence="12 14" id="KW-0503">Monooxygenase</keyword>
<evidence type="ECO:0000256" key="5">
    <source>
        <dbReference type="ARBA" id="ARBA00010617"/>
    </source>
</evidence>
<evidence type="ECO:0000313" key="15">
    <source>
        <dbReference type="EMBL" id="KAJ4428807.1"/>
    </source>
</evidence>
<gene>
    <name evidence="15" type="ORF">ANN_25800</name>
</gene>
<dbReference type="EMBL" id="JAJSOF020000036">
    <property type="protein sequence ID" value="KAJ4428807.1"/>
    <property type="molecule type" value="Genomic_DNA"/>
</dbReference>